<dbReference type="RefSeq" id="WP_147036018.1">
    <property type="nucleotide sequence ID" value="NZ_JACIDB010000010.1"/>
</dbReference>
<reference evidence="3 4" key="1">
    <citation type="submission" date="2020-08" db="EMBL/GenBank/DDBJ databases">
        <title>Genomic Encyclopedia of Type Strains, Phase IV (KMG-IV): sequencing the most valuable type-strain genomes for metagenomic binning, comparative biology and taxonomic classification.</title>
        <authorList>
            <person name="Goeker M."/>
        </authorList>
    </citation>
    <scope>NUCLEOTIDE SEQUENCE [LARGE SCALE GENOMIC DNA]</scope>
    <source>
        <strain evidence="3 4">DSM 15581</strain>
    </source>
</reference>
<dbReference type="Pfam" id="PF12728">
    <property type="entry name" value="HTH_17"/>
    <property type="match status" value="1"/>
</dbReference>
<protein>
    <recommendedName>
        <fullName evidence="2">Helix-turn-helix domain-containing protein</fullName>
    </recommendedName>
</protein>
<accession>A0AAW3TWC4</accession>
<dbReference type="SUPFAM" id="SSF46955">
    <property type="entry name" value="Putative DNA-binding domain"/>
    <property type="match status" value="1"/>
</dbReference>
<keyword evidence="4" id="KW-1185">Reference proteome</keyword>
<comment type="caution">
    <text evidence="3">The sequence shown here is derived from an EMBL/GenBank/DDBJ whole genome shotgun (WGS) entry which is preliminary data.</text>
</comment>
<dbReference type="InterPro" id="IPR041657">
    <property type="entry name" value="HTH_17"/>
</dbReference>
<dbReference type="Proteomes" id="UP000528945">
    <property type="component" value="Unassembled WGS sequence"/>
</dbReference>
<dbReference type="InterPro" id="IPR009061">
    <property type="entry name" value="DNA-bd_dom_put_sf"/>
</dbReference>
<proteinExistence type="predicted"/>
<dbReference type="EMBL" id="JACIDB010000010">
    <property type="protein sequence ID" value="MBB3877026.1"/>
    <property type="molecule type" value="Genomic_DNA"/>
</dbReference>
<evidence type="ECO:0000313" key="3">
    <source>
        <dbReference type="EMBL" id="MBB3877026.1"/>
    </source>
</evidence>
<feature type="domain" description="Helix-turn-helix" evidence="2">
    <location>
        <begin position="15"/>
        <end position="66"/>
    </location>
</feature>
<evidence type="ECO:0000313" key="4">
    <source>
        <dbReference type="Proteomes" id="UP000528945"/>
    </source>
</evidence>
<gene>
    <name evidence="3" type="ORF">GGR47_003294</name>
</gene>
<dbReference type="AlphaFoldDB" id="A0AAW3TWC4"/>
<organism evidence="3 4">
    <name type="scientific">Sphingomonas aquatilis</name>
    <dbReference type="NCBI Taxonomy" id="93063"/>
    <lineage>
        <taxon>Bacteria</taxon>
        <taxon>Pseudomonadati</taxon>
        <taxon>Pseudomonadota</taxon>
        <taxon>Alphaproteobacteria</taxon>
        <taxon>Sphingomonadales</taxon>
        <taxon>Sphingomonadaceae</taxon>
        <taxon>Sphingomonas</taxon>
    </lineage>
</organism>
<feature type="region of interest" description="Disordered" evidence="1">
    <location>
        <begin position="1"/>
        <end position="20"/>
    </location>
</feature>
<evidence type="ECO:0000259" key="2">
    <source>
        <dbReference type="Pfam" id="PF12728"/>
    </source>
</evidence>
<name>A0AAW3TWC4_9SPHN</name>
<sequence>MTLQSGAGPVPQDRFSTPEAADYIGCSPGYLVKLRGTGAGPRYERFGTRKGIIYLRSDIDAWRAARSFGSTSEYPESFR</sequence>
<evidence type="ECO:0000256" key="1">
    <source>
        <dbReference type="SAM" id="MobiDB-lite"/>
    </source>
</evidence>